<gene>
    <name evidence="1" type="ORF">HINF_LOCUS16039</name>
</gene>
<evidence type="ECO:0000313" key="1">
    <source>
        <dbReference type="EMBL" id="CAL5999074.1"/>
    </source>
</evidence>
<evidence type="ECO:0000313" key="2">
    <source>
        <dbReference type="Proteomes" id="UP001642409"/>
    </source>
</evidence>
<keyword evidence="2" id="KW-1185">Reference proteome</keyword>
<organism evidence="1 2">
    <name type="scientific">Hexamita inflata</name>
    <dbReference type="NCBI Taxonomy" id="28002"/>
    <lineage>
        <taxon>Eukaryota</taxon>
        <taxon>Metamonada</taxon>
        <taxon>Diplomonadida</taxon>
        <taxon>Hexamitidae</taxon>
        <taxon>Hexamitinae</taxon>
        <taxon>Hexamita</taxon>
    </lineage>
</organism>
<accession>A0ABP1HSV7</accession>
<comment type="caution">
    <text evidence="1">The sequence shown here is derived from an EMBL/GenBank/DDBJ whole genome shotgun (WGS) entry which is preliminary data.</text>
</comment>
<protein>
    <submittedName>
        <fullName evidence="1">Hypothetical_protein</fullName>
    </submittedName>
</protein>
<proteinExistence type="predicted"/>
<dbReference type="EMBL" id="CAXDID020000039">
    <property type="protein sequence ID" value="CAL5999074.1"/>
    <property type="molecule type" value="Genomic_DNA"/>
</dbReference>
<sequence length="152" mass="17997">MAIHKSKLSYTITLPQTNLNIISHLLQIHYTYNYIKQFKVKQLQSNTRTYKLTKSVSRTQQYATHLLNQKLLSTKDLQNKLHQSERANGESAKSDNAVRDIWLQTIVYIKQKLTLKIQSPIYQSYVHRYRKLEPMKISFKNVPVIEVIEQMF</sequence>
<dbReference type="Proteomes" id="UP001642409">
    <property type="component" value="Unassembled WGS sequence"/>
</dbReference>
<name>A0ABP1HSV7_9EUKA</name>
<reference evidence="1 2" key="1">
    <citation type="submission" date="2024-07" db="EMBL/GenBank/DDBJ databases">
        <authorList>
            <person name="Akdeniz Z."/>
        </authorList>
    </citation>
    <scope>NUCLEOTIDE SEQUENCE [LARGE SCALE GENOMIC DNA]</scope>
</reference>